<dbReference type="AlphaFoldDB" id="A0A2Z5MSH8"/>
<dbReference type="Gene3D" id="3.40.50.300">
    <property type="entry name" value="P-loop containing nucleotide triphosphate hydrolases"/>
    <property type="match status" value="1"/>
</dbReference>
<dbReference type="SUPFAM" id="SSF52540">
    <property type="entry name" value="P-loop containing nucleoside triphosphate hydrolases"/>
    <property type="match status" value="1"/>
</dbReference>
<dbReference type="InterPro" id="IPR027417">
    <property type="entry name" value="P-loop_NTPase"/>
</dbReference>
<evidence type="ECO:0000313" key="2">
    <source>
        <dbReference type="EMBL" id="AXF20260.1"/>
    </source>
</evidence>
<dbReference type="Pfam" id="PF13614">
    <property type="entry name" value="AAA_31"/>
    <property type="match status" value="1"/>
</dbReference>
<protein>
    <recommendedName>
        <fullName evidence="1">AAA domain-containing protein</fullName>
    </recommendedName>
</protein>
<dbReference type="PANTHER" id="PTHR13696:SF99">
    <property type="entry name" value="COBYRINIC ACID AC-DIAMIDE SYNTHASE"/>
    <property type="match status" value="1"/>
</dbReference>
<name>A0A2Z5MSH8_BURPY</name>
<evidence type="ECO:0000259" key="1">
    <source>
        <dbReference type="Pfam" id="PF13614"/>
    </source>
</evidence>
<reference evidence="2 3" key="1">
    <citation type="journal article" date="2018" name="ISME J.">
        <title>Involvement of Burkholderiaceae and sulfurous volatiles in disease-suppressive soils.</title>
        <authorList>
            <person name="Carrion V.J."/>
            <person name="Cordovez V."/>
            <person name="Tyc O."/>
            <person name="Etalo D.W."/>
            <person name="de Bruijn I."/>
            <person name="de Jager V.C."/>
            <person name="Medema M.H."/>
            <person name="Eberl L."/>
            <person name="Raaijmakers J.M."/>
        </authorList>
    </citation>
    <scope>NUCLEOTIDE SEQUENCE [LARGE SCALE GENOMIC DNA]</scope>
    <source>
        <strain evidence="3">mHSR5</strain>
    </source>
</reference>
<dbReference type="InterPro" id="IPR050678">
    <property type="entry name" value="DNA_Partitioning_ATPase"/>
</dbReference>
<accession>A0A2Z5MSH8</accession>
<dbReference type="PANTHER" id="PTHR13696">
    <property type="entry name" value="P-LOOP CONTAINING NUCLEOSIDE TRIPHOSPHATE HYDROLASE"/>
    <property type="match status" value="1"/>
</dbReference>
<evidence type="ECO:0000313" key="3">
    <source>
        <dbReference type="Proteomes" id="UP000253104"/>
    </source>
</evidence>
<organism evidence="2 3">
    <name type="scientific">Burkholderia pyrrocinia</name>
    <name type="common">Pseudomonas pyrrocinia</name>
    <dbReference type="NCBI Taxonomy" id="60550"/>
    <lineage>
        <taxon>Bacteria</taxon>
        <taxon>Pseudomonadati</taxon>
        <taxon>Pseudomonadota</taxon>
        <taxon>Betaproteobacteria</taxon>
        <taxon>Burkholderiales</taxon>
        <taxon>Burkholderiaceae</taxon>
        <taxon>Burkholderia</taxon>
        <taxon>Burkholderia cepacia complex</taxon>
    </lineage>
</organism>
<dbReference type="EMBL" id="CP024902">
    <property type="protein sequence ID" value="AXF20260.1"/>
    <property type="molecule type" value="Genomic_DNA"/>
</dbReference>
<feature type="domain" description="AAA" evidence="1">
    <location>
        <begin position="76"/>
        <end position="179"/>
    </location>
</feature>
<gene>
    <name evidence="2" type="ORF">CUJ89_06935</name>
</gene>
<dbReference type="Proteomes" id="UP000253104">
    <property type="component" value="Chromosome mHSR5_A"/>
</dbReference>
<dbReference type="OrthoDB" id="9785810at2"/>
<dbReference type="InterPro" id="IPR025669">
    <property type="entry name" value="AAA_dom"/>
</dbReference>
<proteinExistence type="predicted"/>
<sequence length="210" mass="23717">MRTKYGIPVDKIQAIWDAENPYIDEPGFADTRKIVPPAQFQSLCTEPRTMHFLLKPTEEGTAELDSLPPPVPLAQNPDLIPGRLTLHMYEEMISRRWSDTFIGQPLALRTLGEMRRLILAYAKQNNYQYCIVDTSPSLGPLNKVALSTVDAFLVPCAPDLFSLYGVRNIGNSLQRWSHEFKTLYTLHAFFAPCSPRKRRDATHLTASALA</sequence>